<dbReference type="PANTHER" id="PTHR41307">
    <property type="entry name" value="MEMBRANE PROTEIN-RELATED"/>
    <property type="match status" value="1"/>
</dbReference>
<dbReference type="Gene3D" id="1.10.1900.10">
    <property type="entry name" value="c-terminal domain of poly(a) binding protein"/>
    <property type="match status" value="1"/>
</dbReference>
<name>A0A927MN40_9BACL</name>
<feature type="transmembrane region" description="Helical" evidence="1">
    <location>
        <begin position="129"/>
        <end position="153"/>
    </location>
</feature>
<dbReference type="GO" id="GO:0003677">
    <property type="term" value="F:DNA binding"/>
    <property type="evidence" value="ECO:0007669"/>
    <property type="project" value="UniProtKB-KW"/>
</dbReference>
<sequence length="227" mass="25884">MIMTMKELRAENDIKRELLTEQNEAYYSKLLVYVRLQFFFGEHRAEEVLIEMLDHLLEGQEEGKTAAEIFGDNPKGYADELIGQLPKDGKRSLFSFCTYFLIYPFAGLLMIRGIMLLIFLQFKAIDQHIYLYSGIAFSVAVIIVYNVAGWLSSRGTRRSIFGEEESIRKSTVRGGLRGGLLIGFVVAVMQFYKEQGPAILIPWYGSLAVGFVLWLVSRVIKYKAVPK</sequence>
<dbReference type="EMBL" id="JADBEL010000046">
    <property type="protein sequence ID" value="MBE1557046.1"/>
    <property type="molecule type" value="Genomic_DNA"/>
</dbReference>
<keyword evidence="1" id="KW-0472">Membrane</keyword>
<gene>
    <name evidence="2" type="ORF">H4683_004175</name>
</gene>
<dbReference type="Pfam" id="PF06570">
    <property type="entry name" value="DUF1129"/>
    <property type="match status" value="1"/>
</dbReference>
<evidence type="ECO:0000256" key="1">
    <source>
        <dbReference type="SAM" id="Phobius"/>
    </source>
</evidence>
<proteinExistence type="predicted"/>
<dbReference type="SUPFAM" id="SSF158560">
    <property type="entry name" value="BH3980-like"/>
    <property type="match status" value="1"/>
</dbReference>
<keyword evidence="3" id="KW-1185">Reference proteome</keyword>
<feature type="transmembrane region" description="Helical" evidence="1">
    <location>
        <begin position="198"/>
        <end position="217"/>
    </location>
</feature>
<evidence type="ECO:0000313" key="2">
    <source>
        <dbReference type="EMBL" id="MBE1557046.1"/>
    </source>
</evidence>
<evidence type="ECO:0000313" key="3">
    <source>
        <dbReference type="Proteomes" id="UP000658225"/>
    </source>
</evidence>
<dbReference type="PANTHER" id="PTHR41307:SF1">
    <property type="entry name" value="MEMBRANE PROTEIN"/>
    <property type="match status" value="1"/>
</dbReference>
<keyword evidence="2" id="KW-0238">DNA-binding</keyword>
<accession>A0A927MN40</accession>
<keyword evidence="1" id="KW-1133">Transmembrane helix</keyword>
<dbReference type="AlphaFoldDB" id="A0A927MN40"/>
<reference evidence="2" key="1">
    <citation type="submission" date="2020-10" db="EMBL/GenBank/DDBJ databases">
        <title>Genomic Encyclopedia of Type Strains, Phase IV (KMG-IV): sequencing the most valuable type-strain genomes for metagenomic binning, comparative biology and taxonomic classification.</title>
        <authorList>
            <person name="Goeker M."/>
        </authorList>
    </citation>
    <scope>NUCLEOTIDE SEQUENCE</scope>
    <source>
        <strain evidence="2">DSM 13886</strain>
    </source>
</reference>
<dbReference type="Proteomes" id="UP000658225">
    <property type="component" value="Unassembled WGS sequence"/>
</dbReference>
<feature type="transmembrane region" description="Helical" evidence="1">
    <location>
        <begin position="174"/>
        <end position="192"/>
    </location>
</feature>
<dbReference type="RefSeq" id="WP_192600633.1">
    <property type="nucleotide sequence ID" value="NZ_JADBEL010000046.1"/>
</dbReference>
<feature type="transmembrane region" description="Helical" evidence="1">
    <location>
        <begin position="100"/>
        <end position="123"/>
    </location>
</feature>
<comment type="caution">
    <text evidence="2">The sequence shown here is derived from an EMBL/GenBank/DDBJ whole genome shotgun (WGS) entry which is preliminary data.</text>
</comment>
<protein>
    <submittedName>
        <fullName evidence="2">DNA-binding ferritin-like protein (Dps family)</fullName>
    </submittedName>
</protein>
<keyword evidence="1" id="KW-0812">Transmembrane</keyword>
<organism evidence="2 3">
    <name type="scientific">Sporosarcina limicola</name>
    <dbReference type="NCBI Taxonomy" id="34101"/>
    <lineage>
        <taxon>Bacteria</taxon>
        <taxon>Bacillati</taxon>
        <taxon>Bacillota</taxon>
        <taxon>Bacilli</taxon>
        <taxon>Bacillales</taxon>
        <taxon>Caryophanaceae</taxon>
        <taxon>Sporosarcina</taxon>
    </lineage>
</organism>
<dbReference type="InterPro" id="IPR009214">
    <property type="entry name" value="DUF1129"/>
</dbReference>